<name>A0A5J4K4C7_9CHLR</name>
<keyword evidence="1" id="KW-0862">Zinc</keyword>
<evidence type="ECO:0000256" key="2">
    <source>
        <dbReference type="SAM" id="MobiDB-lite"/>
    </source>
</evidence>
<dbReference type="NCBIfam" id="TIGR03897">
    <property type="entry name" value="lanti_2_LanM"/>
    <property type="match status" value="1"/>
</dbReference>
<sequence length="1115" mass="124268">MSETTSETITASVSYLQGRWQEADWYRALTLNERLALLRTTPFPPTLDALEAEALARAQQRLQRWKELPALSEEEGRFAARLALDGLDEEELLLLLGEPAEVLRARCPTPPTWLLALSEAFSPTAGPHDNGEEAETVCSSPLPGLEEGSHTRSFLHPFLPLIRRARRKLAAGLRELARRSLSFSFDAERVLDLLARNIPGLLLPSISRAIVLELHVARVQGRLQGATSEERFQYFLEQLSEREATLDFLQEYVVLARLVTETLERWVCRSLELLERLTDDWPLICATFLTNGEAGSLCEIHQGAGDLHRNGQSVILLRWDSGFRLVYKPRSLAIDRHFQELLAWMNERGFSPPLRTLTVLDRGHYGWVEFVQARHCSSREEIERFYLRQGAYLALLYALEASDFHAENIIAAGEYPMLIDLETLFLPQINPEVLQAQGAPGLEAIGHSVLRVGLLPQRLWSNQEGEGIDMSGLGGQPGQLSPRPVPTWKGTGTDEMRLTNERVELPVKENRPRLNDQDINVLDYSQCIIEGFTRAYRLLMAQRSELLETYLPRFADAEVRCVLRPTRIYTQLLVDSLHPNVLRDALDRDRLFDRLWATTERLPYLVPLIPAERRDLWRGDVPVFTTTAASTDLFTSEGERLSAFFSEPGLDVVRRRLAELSELDLEKQLWIIRASFTSMIDATTPQSYTRLELHPARTSPTLERLLAAASAIGNRLRQFALYQGEYVGWLGVTPVNDREWHLLPADGDLYNGLAGIALFLAYLGHLTGEQRHTELARMALRTIQQQIMRRKYFPRAYGIGAFNGLGSLIYLFCHLGALWREPALYRQAEELVPSLLAKVEQDQVYDVIGGAAGAIAALLCLQRVSPSPETLAAAVRCGEHLLSHAQPQAQGGCGWPTTRQPVALAGFAHGNAGIALYLMQLAQVSGETRFAEMARAALAYERTLFSPSRQNWLDLRQRPPSSGASQPVGEKYMVAWCHGAPGVALSRLALLSLLDDQERLTEEIKAGLRTTLTQGFGLNHSLCHGDLGNLDILITAARLLPGETFAEHIPRIAAALLENMEHQGWVCGVPFGVETPGLMTGLAGAGFALLRLASPERVPSVLLLSPPAEHSTPAA</sequence>
<dbReference type="PRINTS" id="PR01950">
    <property type="entry name" value="LANCSUPER"/>
</dbReference>
<dbReference type="Gene3D" id="1.50.10.10">
    <property type="match status" value="1"/>
</dbReference>
<feature type="binding site" evidence="1">
    <location>
        <position position="977"/>
    </location>
    <ligand>
        <name>Zn(2+)</name>
        <dbReference type="ChEBI" id="CHEBI:29105"/>
    </ligand>
</feature>
<dbReference type="SMART" id="SM01260">
    <property type="entry name" value="LANC_like"/>
    <property type="match status" value="1"/>
</dbReference>
<feature type="region of interest" description="Disordered" evidence="2">
    <location>
        <begin position="472"/>
        <end position="495"/>
    </location>
</feature>
<dbReference type="CDD" id="cd04792">
    <property type="entry name" value="LanM-like"/>
    <property type="match status" value="1"/>
</dbReference>
<organism evidence="5 6">
    <name type="scientific">Thermogemmatispora aurantia</name>
    <dbReference type="NCBI Taxonomy" id="2045279"/>
    <lineage>
        <taxon>Bacteria</taxon>
        <taxon>Bacillati</taxon>
        <taxon>Chloroflexota</taxon>
        <taxon>Ktedonobacteria</taxon>
        <taxon>Thermogemmatisporales</taxon>
        <taxon>Thermogemmatisporaceae</taxon>
        <taxon>Thermogemmatispora</taxon>
    </lineage>
</organism>
<evidence type="ECO:0000256" key="3">
    <source>
        <dbReference type="SAM" id="Phobius"/>
    </source>
</evidence>
<evidence type="ECO:0000313" key="5">
    <source>
        <dbReference type="EMBL" id="GER81922.1"/>
    </source>
</evidence>
<dbReference type="EMBL" id="BKZV01000001">
    <property type="protein sequence ID" value="GER81922.1"/>
    <property type="molecule type" value="Genomic_DNA"/>
</dbReference>
<feature type="transmembrane region" description="Helical" evidence="3">
    <location>
        <begin position="796"/>
        <end position="819"/>
    </location>
</feature>
<dbReference type="PANTHER" id="PTHR12736">
    <property type="entry name" value="LANC-LIKE PROTEIN"/>
    <property type="match status" value="1"/>
</dbReference>
<feature type="binding site" evidence="1">
    <location>
        <position position="1024"/>
    </location>
    <ligand>
        <name>Zn(2+)</name>
        <dbReference type="ChEBI" id="CHEBI:29105"/>
    </ligand>
</feature>
<evidence type="ECO:0000313" key="6">
    <source>
        <dbReference type="Proteomes" id="UP000334820"/>
    </source>
</evidence>
<feature type="binding site" evidence="1">
    <location>
        <position position="1023"/>
    </location>
    <ligand>
        <name>Zn(2+)</name>
        <dbReference type="ChEBI" id="CHEBI:29105"/>
    </ligand>
</feature>
<comment type="caution">
    <text evidence="5">The sequence shown here is derived from an EMBL/GenBank/DDBJ whole genome shotgun (WGS) entry which is preliminary data.</text>
</comment>
<dbReference type="PRINTS" id="PR01955">
    <property type="entry name" value="LANCFRANKIA"/>
</dbReference>
<dbReference type="Pfam" id="PF13575">
    <property type="entry name" value="DUF4135"/>
    <property type="match status" value="1"/>
</dbReference>
<reference evidence="5 6" key="1">
    <citation type="journal article" date="2019" name="Int. J. Syst. Evol. Microbiol.">
        <title>Thermogemmatispora aurantia sp. nov. and Thermogemmatispora argillosa sp. nov., within the class Ktedonobacteria, and emended description of the genus Thermogemmatispora.</title>
        <authorList>
            <person name="Zheng Y."/>
            <person name="Wang C.M."/>
            <person name="Sakai Y."/>
            <person name="Abe K."/>
            <person name="Yokota A."/>
            <person name="Yabe S."/>
        </authorList>
    </citation>
    <scope>NUCLEOTIDE SEQUENCE [LARGE SCALE GENOMIC DNA]</scope>
    <source>
        <strain evidence="5 6">A1-2</strain>
    </source>
</reference>
<keyword evidence="6" id="KW-1185">Reference proteome</keyword>
<keyword evidence="1" id="KW-0479">Metal-binding</keyword>
<dbReference type="GO" id="GO:0005886">
    <property type="term" value="C:plasma membrane"/>
    <property type="evidence" value="ECO:0007669"/>
    <property type="project" value="TreeGrafter"/>
</dbReference>
<dbReference type="RefSeq" id="WP_151726890.1">
    <property type="nucleotide sequence ID" value="NZ_BKZV01000001.1"/>
</dbReference>
<dbReference type="Proteomes" id="UP000334820">
    <property type="component" value="Unassembled WGS sequence"/>
</dbReference>
<dbReference type="GO" id="GO:0046872">
    <property type="term" value="F:metal ion binding"/>
    <property type="evidence" value="ECO:0007669"/>
    <property type="project" value="UniProtKB-KW"/>
</dbReference>
<dbReference type="PANTHER" id="PTHR12736:SF7">
    <property type="entry name" value="LANC-LIKE PROTEIN 3"/>
    <property type="match status" value="1"/>
</dbReference>
<dbReference type="InterPro" id="IPR012341">
    <property type="entry name" value="6hp_glycosidase-like_sf"/>
</dbReference>
<proteinExistence type="predicted"/>
<evidence type="ECO:0000259" key="4">
    <source>
        <dbReference type="Pfam" id="PF13575"/>
    </source>
</evidence>
<keyword evidence="3" id="KW-1133">Transmembrane helix</keyword>
<dbReference type="GO" id="GO:0005975">
    <property type="term" value="P:carbohydrate metabolic process"/>
    <property type="evidence" value="ECO:0007669"/>
    <property type="project" value="InterPro"/>
</dbReference>
<gene>
    <name evidence="5" type="primary">cylM</name>
    <name evidence="5" type="ORF">KTAU_05600</name>
</gene>
<feature type="transmembrane region" description="Helical" evidence="3">
    <location>
        <begin position="749"/>
        <end position="768"/>
    </location>
</feature>
<dbReference type="AlphaFoldDB" id="A0A5J4K4C7"/>
<dbReference type="SUPFAM" id="SSF158745">
    <property type="entry name" value="LanC-like"/>
    <property type="match status" value="1"/>
</dbReference>
<dbReference type="PIRSF" id="PIRSF037228">
    <property type="entry name" value="Lant_mod_RumM"/>
    <property type="match status" value="1"/>
</dbReference>
<dbReference type="GO" id="GO:0031179">
    <property type="term" value="P:peptide modification"/>
    <property type="evidence" value="ECO:0007669"/>
    <property type="project" value="InterPro"/>
</dbReference>
<protein>
    <submittedName>
        <fullName evidence="5">Type 2 lantibiotic biosynthesis protein</fullName>
    </submittedName>
</protein>
<dbReference type="InterPro" id="IPR007822">
    <property type="entry name" value="LANC-like"/>
</dbReference>
<evidence type="ECO:0000256" key="1">
    <source>
        <dbReference type="PIRSR" id="PIRSR607822-1"/>
    </source>
</evidence>
<feature type="domain" description="Lantibiotic biosynthesis protein dehydration" evidence="4">
    <location>
        <begin position="252"/>
        <end position="626"/>
    </location>
</feature>
<accession>A0A5J4K4C7</accession>
<dbReference type="InterPro" id="IPR025410">
    <property type="entry name" value="Lant_dehyd"/>
</dbReference>
<keyword evidence="3" id="KW-0472">Membrane</keyword>
<keyword evidence="3" id="KW-0812">Transmembrane</keyword>
<dbReference type="Pfam" id="PF05147">
    <property type="entry name" value="LANC_like"/>
    <property type="match status" value="1"/>
</dbReference>
<dbReference type="InterPro" id="IPR017146">
    <property type="entry name" value="Lanti_2_LanM"/>
</dbReference>